<accession>A0A840HPE4</accession>
<dbReference type="GO" id="GO:0042834">
    <property type="term" value="F:peptidoglycan binding"/>
    <property type="evidence" value="ECO:0007669"/>
    <property type="project" value="InterPro"/>
</dbReference>
<evidence type="ECO:0000256" key="2">
    <source>
        <dbReference type="SAM" id="MobiDB-lite"/>
    </source>
</evidence>
<keyword evidence="1" id="KW-0802">TPR repeat</keyword>
<feature type="region of interest" description="Disordered" evidence="2">
    <location>
        <begin position="264"/>
        <end position="375"/>
    </location>
</feature>
<name>A0A840HPE4_9SPHN</name>
<protein>
    <submittedName>
        <fullName evidence="5">Flp pilus assembly protein TadD</fullName>
    </submittedName>
</protein>
<keyword evidence="6" id="KW-1185">Reference proteome</keyword>
<evidence type="ECO:0000259" key="4">
    <source>
        <dbReference type="PROSITE" id="PS51724"/>
    </source>
</evidence>
<evidence type="ECO:0000256" key="1">
    <source>
        <dbReference type="PROSITE-ProRule" id="PRU00339"/>
    </source>
</evidence>
<dbReference type="AlphaFoldDB" id="A0A840HPE4"/>
<feature type="signal peptide" evidence="3">
    <location>
        <begin position="1"/>
        <end position="26"/>
    </location>
</feature>
<evidence type="ECO:0000256" key="3">
    <source>
        <dbReference type="SAM" id="SignalP"/>
    </source>
</evidence>
<dbReference type="InterPro" id="IPR019734">
    <property type="entry name" value="TPR_rpt"/>
</dbReference>
<dbReference type="InterPro" id="IPR011990">
    <property type="entry name" value="TPR-like_helical_dom_sf"/>
</dbReference>
<feature type="chain" id="PRO_5032336644" evidence="3">
    <location>
        <begin position="27"/>
        <end position="549"/>
    </location>
</feature>
<dbReference type="Proteomes" id="UP000575068">
    <property type="component" value="Unassembled WGS sequence"/>
</dbReference>
<feature type="repeat" description="TPR" evidence="1">
    <location>
        <begin position="62"/>
        <end position="95"/>
    </location>
</feature>
<sequence>MTRFSLKLLTLAAALPGVLVAFSSLAQTQPAQSTSSLEIRQPEGAEELSPHLARLASNPRDAEALIGAGEAALKLNDARAAAGFFARAQEVSPSSYRMKTGLARSMLGMENPAEALRLFGEAVSLGAREVDIAGDRGLAFDLTGNPARAQQDYQLALDRNERDPILIRRYAVSLGISGKWQEADKLLDPLLRKSDKAAWRDRAFILAMNGQTKQARDITTVMMPKNMAAAIQPFMDRMPSLTPIQRAAAVHFGNFPAGTVRTAGAGIAPAPSTPSTAGNATTQAPLSNRDRRVRAQPSRQVAAPVATPQPVVPQSAPVTRPVAPPARTATTSPLPPSEPRPLTSRMAVPQPERIGPPAQEPMPTRQVQPTPAPTAPAISQERRNLAQIMSSVAVPETERTQRVAPVDLAEIARIQTERRKAEQAAAIKAKAAAEAKAKAKVEAEAKAKAKAEAEEKAKNPARIWVQIATGRDVKALAFDMGKLRKKYPDLLKGRDAWSSPWGATRRMVVGPFATTAAAKSFYSDWLKAGGDGFIWQSTDGLEVEKLAEK</sequence>
<dbReference type="Gene3D" id="1.25.40.10">
    <property type="entry name" value="Tetratricopeptide repeat domain"/>
    <property type="match status" value="1"/>
</dbReference>
<gene>
    <name evidence="5" type="ORF">HNQ99_000055</name>
</gene>
<dbReference type="RefSeq" id="WP_322790279.1">
    <property type="nucleotide sequence ID" value="NZ_JACHOV010000001.1"/>
</dbReference>
<dbReference type="PROSITE" id="PS50005">
    <property type="entry name" value="TPR"/>
    <property type="match status" value="1"/>
</dbReference>
<feature type="domain" description="SPOR" evidence="4">
    <location>
        <begin position="457"/>
        <end position="538"/>
    </location>
</feature>
<keyword evidence="3" id="KW-0732">Signal</keyword>
<dbReference type="PROSITE" id="PS51724">
    <property type="entry name" value="SPOR"/>
    <property type="match status" value="1"/>
</dbReference>
<dbReference type="EMBL" id="JACHOV010000001">
    <property type="protein sequence ID" value="MBB4639775.1"/>
    <property type="molecule type" value="Genomic_DNA"/>
</dbReference>
<dbReference type="SUPFAM" id="SSF48452">
    <property type="entry name" value="TPR-like"/>
    <property type="match status" value="1"/>
</dbReference>
<organism evidence="5 6">
    <name type="scientific">Rhizorhapis suberifaciens</name>
    <name type="common">corky root of lettuce</name>
    <dbReference type="NCBI Taxonomy" id="13656"/>
    <lineage>
        <taxon>Bacteria</taxon>
        <taxon>Pseudomonadati</taxon>
        <taxon>Pseudomonadota</taxon>
        <taxon>Alphaproteobacteria</taxon>
        <taxon>Sphingomonadales</taxon>
        <taxon>Sphingomonadaceae</taxon>
        <taxon>Rhizorhapis</taxon>
    </lineage>
</organism>
<proteinExistence type="predicted"/>
<dbReference type="InterPro" id="IPR007730">
    <property type="entry name" value="SPOR-like_dom"/>
</dbReference>
<reference evidence="5 6" key="1">
    <citation type="submission" date="2020-08" db="EMBL/GenBank/DDBJ databases">
        <title>Genomic Encyclopedia of Type Strains, Phase IV (KMG-IV): sequencing the most valuable type-strain genomes for metagenomic binning, comparative biology and taxonomic classification.</title>
        <authorList>
            <person name="Goeker M."/>
        </authorList>
    </citation>
    <scope>NUCLEOTIDE SEQUENCE [LARGE SCALE GENOMIC DNA]</scope>
    <source>
        <strain evidence="5 6">DSM 7465</strain>
    </source>
</reference>
<feature type="compositionally biased region" description="Low complexity" evidence="2">
    <location>
        <begin position="300"/>
        <end position="332"/>
    </location>
</feature>
<evidence type="ECO:0000313" key="6">
    <source>
        <dbReference type="Proteomes" id="UP000575068"/>
    </source>
</evidence>
<dbReference type="SMART" id="SM00028">
    <property type="entry name" value="TPR"/>
    <property type="match status" value="2"/>
</dbReference>
<feature type="compositionally biased region" description="Polar residues" evidence="2">
    <location>
        <begin position="273"/>
        <end position="286"/>
    </location>
</feature>
<comment type="caution">
    <text evidence="5">The sequence shown here is derived from an EMBL/GenBank/DDBJ whole genome shotgun (WGS) entry which is preliminary data.</text>
</comment>
<evidence type="ECO:0000313" key="5">
    <source>
        <dbReference type="EMBL" id="MBB4639775.1"/>
    </source>
</evidence>